<dbReference type="PANTHER" id="PTHR47032">
    <property type="entry name" value="UDP-D-XYLOSE:L-FUCOSE ALPHA-1,3-D-XYLOSYLTRANSFERASE-RELATED"/>
    <property type="match status" value="1"/>
</dbReference>
<keyword evidence="4" id="KW-1185">Reference proteome</keyword>
<dbReference type="OrthoDB" id="1712432at2759"/>
<organism evidence="3 4">
    <name type="scientific">Mytilus coruscus</name>
    <name type="common">Sea mussel</name>
    <dbReference type="NCBI Taxonomy" id="42192"/>
    <lineage>
        <taxon>Eukaryota</taxon>
        <taxon>Metazoa</taxon>
        <taxon>Spiralia</taxon>
        <taxon>Lophotrochozoa</taxon>
        <taxon>Mollusca</taxon>
        <taxon>Bivalvia</taxon>
        <taxon>Autobranchia</taxon>
        <taxon>Pteriomorphia</taxon>
        <taxon>Mytilida</taxon>
        <taxon>Mytiloidea</taxon>
        <taxon>Mytilidae</taxon>
        <taxon>Mytilinae</taxon>
        <taxon>Mytilus</taxon>
    </lineage>
</organism>
<dbReference type="AlphaFoldDB" id="A0A6J8CP10"/>
<evidence type="ECO:0000313" key="4">
    <source>
        <dbReference type="Proteomes" id="UP000507470"/>
    </source>
</evidence>
<dbReference type="GO" id="GO:0005794">
    <property type="term" value="C:Golgi apparatus"/>
    <property type="evidence" value="ECO:0007669"/>
    <property type="project" value="TreeGrafter"/>
</dbReference>
<keyword evidence="1" id="KW-1133">Transmembrane helix</keyword>
<feature type="domain" description="Nucleotide-diphospho-sugar transferase" evidence="2">
    <location>
        <begin position="225"/>
        <end position="434"/>
    </location>
</feature>
<dbReference type="InterPro" id="IPR005069">
    <property type="entry name" value="Nucl-diP-sugar_transferase"/>
</dbReference>
<dbReference type="Pfam" id="PF03407">
    <property type="entry name" value="Nucleotid_trans"/>
    <property type="match status" value="1"/>
</dbReference>
<dbReference type="Proteomes" id="UP000507470">
    <property type="component" value="Unassembled WGS sequence"/>
</dbReference>
<dbReference type="InterPro" id="IPR052636">
    <property type="entry name" value="UDP-D-xylose:L-fucose_XylT"/>
</dbReference>
<keyword evidence="1" id="KW-0812">Transmembrane</keyword>
<evidence type="ECO:0000313" key="3">
    <source>
        <dbReference type="EMBL" id="CAC5397119.1"/>
    </source>
</evidence>
<evidence type="ECO:0000256" key="1">
    <source>
        <dbReference type="SAM" id="Phobius"/>
    </source>
</evidence>
<keyword evidence="1" id="KW-0472">Membrane</keyword>
<dbReference type="EMBL" id="CACVKT020005665">
    <property type="protein sequence ID" value="CAC5397119.1"/>
    <property type="molecule type" value="Genomic_DNA"/>
</dbReference>
<protein>
    <recommendedName>
        <fullName evidence="2">Nucleotide-diphospho-sugar transferase domain-containing protein</fullName>
    </recommendedName>
</protein>
<accession>A0A6J8CP10</accession>
<gene>
    <name evidence="3" type="ORF">MCOR_31587</name>
</gene>
<feature type="transmembrane region" description="Helical" evidence="1">
    <location>
        <begin position="7"/>
        <end position="25"/>
    </location>
</feature>
<name>A0A6J8CP10_MYTCO</name>
<sequence>MRKLKLTIVSMLVIIVFLIVYLSLFTKNTNYNTAGDDNLIFQKEHNIENNKSSPMNSLKVYKSKFANIIDVVLFITTDTESKDQLNKLWPKISVVAISGMSAVTNDQAYSHAGKSSHKHEEDKIDDSVNAIYNCVPHSHVSLPVTVHKNTNYNTAGDDNLIFQKDHNIENNKSSMNSLKDYKSKFANIIDVVRQMNVTPLLVTLVNRAYLPFAFSWLCNTEQMGIHKQVLFITTDTESKDQLNKLWPNISVVAISGMSAVTNDQAYSHAGYIRLMIRRTQILLDILQNNISIFLFEVDCLWIKNPVPSLVKNEGYDILVNPVSNRPGVVAGGFIYMFPTYATKVLWTELNAKLLTLEKNISNLSPKMGILESQNDQMYLSDLVKRRVSGLKPKYLPLDEYADGKWYSFPEKTRATLDPYVINNNWVIGNNNKILRAKSLGHWFVLSDNTCDRDQIKKIVKR</sequence>
<dbReference type="GO" id="GO:0016757">
    <property type="term" value="F:glycosyltransferase activity"/>
    <property type="evidence" value="ECO:0007669"/>
    <property type="project" value="TreeGrafter"/>
</dbReference>
<reference evidence="3 4" key="1">
    <citation type="submission" date="2020-06" db="EMBL/GenBank/DDBJ databases">
        <authorList>
            <person name="Li R."/>
            <person name="Bekaert M."/>
        </authorList>
    </citation>
    <scope>NUCLEOTIDE SEQUENCE [LARGE SCALE GENOMIC DNA]</scope>
    <source>
        <strain evidence="4">wild</strain>
    </source>
</reference>
<evidence type="ECO:0000259" key="2">
    <source>
        <dbReference type="Pfam" id="PF03407"/>
    </source>
</evidence>
<proteinExistence type="predicted"/>
<dbReference type="PANTHER" id="PTHR47032:SF1">
    <property type="entry name" value="UDP-D-XYLOSE:L-FUCOSE ALPHA-1,3-D-XYLOSYLTRANSFERASE-RELATED"/>
    <property type="match status" value="1"/>
</dbReference>